<comment type="caution">
    <text evidence="2">The sequence shown here is derived from an EMBL/GenBank/DDBJ whole genome shotgun (WGS) entry which is preliminary data.</text>
</comment>
<dbReference type="InterPro" id="IPR001810">
    <property type="entry name" value="F-box_dom"/>
</dbReference>
<dbReference type="AlphaFoldDB" id="A0AAV8UFA1"/>
<protein>
    <recommendedName>
        <fullName evidence="1">F-box domain-containing protein</fullName>
    </recommendedName>
</protein>
<name>A0AAV8UFA1_9ROSI</name>
<dbReference type="Proteomes" id="UP001159364">
    <property type="component" value="Linkage Group LG08"/>
</dbReference>
<reference evidence="2 3" key="1">
    <citation type="submission" date="2021-09" db="EMBL/GenBank/DDBJ databases">
        <title>Genomic insights and catalytic innovation underlie evolution of tropane alkaloids biosynthesis.</title>
        <authorList>
            <person name="Wang Y.-J."/>
            <person name="Tian T."/>
            <person name="Huang J.-P."/>
            <person name="Huang S.-X."/>
        </authorList>
    </citation>
    <scope>NUCLEOTIDE SEQUENCE [LARGE SCALE GENOMIC DNA]</scope>
    <source>
        <strain evidence="2">KIB-2018</strain>
        <tissue evidence="2">Leaf</tissue>
    </source>
</reference>
<proteinExistence type="predicted"/>
<dbReference type="PANTHER" id="PTHR39741:SF14">
    <property type="entry name" value="F-BOX DOMAIN-CONTAINING PROTEIN"/>
    <property type="match status" value="1"/>
</dbReference>
<dbReference type="EMBL" id="JAIWQS010000008">
    <property type="protein sequence ID" value="KAJ8900181.1"/>
    <property type="molecule type" value="Genomic_DNA"/>
</dbReference>
<evidence type="ECO:0000313" key="3">
    <source>
        <dbReference type="Proteomes" id="UP001159364"/>
    </source>
</evidence>
<keyword evidence="3" id="KW-1185">Reference proteome</keyword>
<accession>A0AAV8UFA1</accession>
<gene>
    <name evidence="2" type="ORF">K2173_024821</name>
</gene>
<dbReference type="InterPro" id="IPR036047">
    <property type="entry name" value="F-box-like_dom_sf"/>
</dbReference>
<organism evidence="2 3">
    <name type="scientific">Erythroxylum novogranatense</name>
    <dbReference type="NCBI Taxonomy" id="1862640"/>
    <lineage>
        <taxon>Eukaryota</taxon>
        <taxon>Viridiplantae</taxon>
        <taxon>Streptophyta</taxon>
        <taxon>Embryophyta</taxon>
        <taxon>Tracheophyta</taxon>
        <taxon>Spermatophyta</taxon>
        <taxon>Magnoliopsida</taxon>
        <taxon>eudicotyledons</taxon>
        <taxon>Gunneridae</taxon>
        <taxon>Pentapetalae</taxon>
        <taxon>rosids</taxon>
        <taxon>fabids</taxon>
        <taxon>Malpighiales</taxon>
        <taxon>Erythroxylaceae</taxon>
        <taxon>Erythroxylum</taxon>
    </lineage>
</organism>
<feature type="domain" description="F-box" evidence="1">
    <location>
        <begin position="11"/>
        <end position="52"/>
    </location>
</feature>
<dbReference type="Pfam" id="PF12937">
    <property type="entry name" value="F-box-like"/>
    <property type="match status" value="1"/>
</dbReference>
<dbReference type="SMART" id="SM00256">
    <property type="entry name" value="FBOX"/>
    <property type="match status" value="1"/>
</dbReference>
<dbReference type="InterPro" id="IPR055336">
    <property type="entry name" value="At4g00755-like"/>
</dbReference>
<evidence type="ECO:0000259" key="1">
    <source>
        <dbReference type="SMART" id="SM00256"/>
    </source>
</evidence>
<dbReference type="SUPFAM" id="SSF81383">
    <property type="entry name" value="F-box domain"/>
    <property type="match status" value="1"/>
</dbReference>
<dbReference type="PANTHER" id="PTHR39741">
    <property type="entry name" value="F-BOX DOMAIN CONTAINING PROTEIN, EXPRESSED"/>
    <property type="match status" value="1"/>
</dbReference>
<dbReference type="Gene3D" id="1.20.1280.50">
    <property type="match status" value="1"/>
</dbReference>
<evidence type="ECO:0000313" key="2">
    <source>
        <dbReference type="EMBL" id="KAJ8900181.1"/>
    </source>
</evidence>
<sequence length="370" mass="42205">METPVDFLNCLDNDLSVKILMCLEDPSDLARFSCVSRSWRRFAVANGLFKQLCLKMFPCLQRVMRVTEPSCSFNSSLEVGCRKFTELENLEMEHRVYSFLARGCLSFPIRECVSDAISASSTDNYPLESVRNTLEPGDIVARRASYWSSKGQSNPAVPDTLIYKLVADICVINEIRIQPFQAYFQPGRPIYSAKAVRFRMGHAKVPLPDTIDEPLHCCPDDKFLWTYTSPEFPMAQENCLQKFELPEPVLCVGGILEVELLGRVQRQYVDDLFYICVCHIQAVGRPLWPAFGAEIVEPSGKFVLKAHSYTQPSSTEEYPFARPRSFVPEQVPNLEQILNMLRGQGVLVEEYGWNEENVESDEDVEYEFVE</sequence>